<comment type="similarity">
    <text evidence="2 6">Belongs to the BI1 family.</text>
</comment>
<evidence type="ECO:0000256" key="1">
    <source>
        <dbReference type="ARBA" id="ARBA00004141"/>
    </source>
</evidence>
<evidence type="ECO:0000256" key="4">
    <source>
        <dbReference type="ARBA" id="ARBA00022989"/>
    </source>
</evidence>
<name>K2G184_9BACT</name>
<feature type="transmembrane region" description="Helical" evidence="6">
    <location>
        <begin position="78"/>
        <end position="98"/>
    </location>
</feature>
<dbReference type="InterPro" id="IPR006214">
    <property type="entry name" value="Bax_inhibitor_1-related"/>
</dbReference>
<feature type="transmembrane region" description="Helical" evidence="6">
    <location>
        <begin position="202"/>
        <end position="224"/>
    </location>
</feature>
<proteinExistence type="inferred from homology"/>
<accession>K2G184</accession>
<feature type="transmembrane region" description="Helical" evidence="6">
    <location>
        <begin position="134"/>
        <end position="157"/>
    </location>
</feature>
<evidence type="ECO:0000313" key="7">
    <source>
        <dbReference type="EMBL" id="EKE27972.1"/>
    </source>
</evidence>
<keyword evidence="5 6" id="KW-0472">Membrane</keyword>
<organism evidence="7">
    <name type="scientific">uncultured bacterium</name>
    <name type="common">gcode 4</name>
    <dbReference type="NCBI Taxonomy" id="1234023"/>
    <lineage>
        <taxon>Bacteria</taxon>
        <taxon>environmental samples</taxon>
    </lineage>
</organism>
<evidence type="ECO:0000256" key="3">
    <source>
        <dbReference type="ARBA" id="ARBA00022692"/>
    </source>
</evidence>
<feature type="transmembrane region" description="Helical" evidence="6">
    <location>
        <begin position="22"/>
        <end position="40"/>
    </location>
</feature>
<dbReference type="Pfam" id="PF01027">
    <property type="entry name" value="Bax1-I"/>
    <property type="match status" value="1"/>
</dbReference>
<dbReference type="GO" id="GO:0005886">
    <property type="term" value="C:plasma membrane"/>
    <property type="evidence" value="ECO:0007669"/>
    <property type="project" value="TreeGrafter"/>
</dbReference>
<keyword evidence="4 6" id="KW-1133">Transmembrane helix</keyword>
<comment type="subcellular location">
    <subcellularLocation>
        <location evidence="1">Membrane</location>
        <topology evidence="1">Multi-pass membrane protein</topology>
    </subcellularLocation>
</comment>
<evidence type="ECO:0000256" key="6">
    <source>
        <dbReference type="RuleBase" id="RU004379"/>
    </source>
</evidence>
<gene>
    <name evidence="7" type="ORF">ACD_3C00115G0002</name>
</gene>
<sequence>MQSTYSSDLTDAKVSNSFMTKVYNWMFAALLISGWAAYYVSTNPELMNMVILFIWPLIILEFVFVIAMGFLMSKMNSFFTIIMFLLYSLLNWLTLSVITMAYQLWTIQIAFAITAWTFLFMSLYWYFTKSSLNTFWLVLRMGLFWLVLATIVNLFLHSPVTEYVLSWVWVIVFTWLTAYDTQKIKEMWEMWFENWESEMKMSILWALNLYLDFINLFLFMLRLFSWRD</sequence>
<keyword evidence="3 6" id="KW-0812">Transmembrane</keyword>
<reference evidence="7" key="1">
    <citation type="journal article" date="2012" name="Science">
        <title>Fermentation, hydrogen, and sulfur metabolism in multiple uncultivated bacterial phyla.</title>
        <authorList>
            <person name="Wrighton K.C."/>
            <person name="Thomas B.C."/>
            <person name="Sharon I."/>
            <person name="Miller C.S."/>
            <person name="Castelle C.J."/>
            <person name="VerBerkmoes N.C."/>
            <person name="Wilkins M.J."/>
            <person name="Hettich R.L."/>
            <person name="Lipton M.S."/>
            <person name="Williams K.H."/>
            <person name="Long P.E."/>
            <person name="Banfield J.F."/>
        </authorList>
    </citation>
    <scope>NUCLEOTIDE SEQUENCE [LARGE SCALE GENOMIC DNA]</scope>
</reference>
<dbReference type="PANTHER" id="PTHR23291:SF50">
    <property type="entry name" value="PROTEIN LIFEGUARD 4"/>
    <property type="match status" value="1"/>
</dbReference>
<dbReference type="EMBL" id="AMFJ01000389">
    <property type="protein sequence ID" value="EKE27972.1"/>
    <property type="molecule type" value="Genomic_DNA"/>
</dbReference>
<dbReference type="CDD" id="cd10432">
    <property type="entry name" value="BI-1-like_bacterial"/>
    <property type="match status" value="1"/>
</dbReference>
<evidence type="ECO:0000256" key="2">
    <source>
        <dbReference type="ARBA" id="ARBA00010350"/>
    </source>
</evidence>
<dbReference type="PANTHER" id="PTHR23291">
    <property type="entry name" value="BAX INHIBITOR-RELATED"/>
    <property type="match status" value="1"/>
</dbReference>
<feature type="transmembrane region" description="Helical" evidence="6">
    <location>
        <begin position="104"/>
        <end position="127"/>
    </location>
</feature>
<comment type="caution">
    <text evidence="7">The sequence shown here is derived from an EMBL/GenBank/DDBJ whole genome shotgun (WGS) entry which is preliminary data.</text>
</comment>
<protein>
    <submittedName>
        <fullName evidence="7">Uncharacterized protein</fullName>
    </submittedName>
</protein>
<feature type="transmembrane region" description="Helical" evidence="6">
    <location>
        <begin position="163"/>
        <end position="181"/>
    </location>
</feature>
<feature type="transmembrane region" description="Helical" evidence="6">
    <location>
        <begin position="46"/>
        <end position="71"/>
    </location>
</feature>
<dbReference type="AlphaFoldDB" id="K2G184"/>
<evidence type="ECO:0000256" key="5">
    <source>
        <dbReference type="ARBA" id="ARBA00023136"/>
    </source>
</evidence>